<proteinExistence type="predicted"/>
<accession>A0A9E7CUW0</accession>
<protein>
    <submittedName>
        <fullName evidence="3">SpoIVB peptidase</fullName>
        <ecNumber evidence="3">3.4.21.116</ecNumber>
    </submittedName>
</protein>
<gene>
    <name evidence="3" type="primary">spoIVB</name>
    <name evidence="3" type="ORF">K1I37_12190</name>
</gene>
<evidence type="ECO:0000256" key="1">
    <source>
        <dbReference type="SAM" id="MobiDB-lite"/>
    </source>
</evidence>
<keyword evidence="2" id="KW-0732">Signal</keyword>
<feature type="chain" id="PRO_5044205825" evidence="2">
    <location>
        <begin position="30"/>
        <end position="424"/>
    </location>
</feature>
<dbReference type="InterPro" id="IPR036034">
    <property type="entry name" value="PDZ_sf"/>
</dbReference>
<accession>T0DC42</accession>
<evidence type="ECO:0000256" key="2">
    <source>
        <dbReference type="SAM" id="SignalP"/>
    </source>
</evidence>
<evidence type="ECO:0000313" key="3">
    <source>
        <dbReference type="EMBL" id="UNO47468.1"/>
    </source>
</evidence>
<dbReference type="Proteomes" id="UP000829401">
    <property type="component" value="Chromosome"/>
</dbReference>
<dbReference type="SUPFAM" id="SSF50156">
    <property type="entry name" value="PDZ domain-like"/>
    <property type="match status" value="1"/>
</dbReference>
<dbReference type="EC" id="3.4.21.116" evidence="3"/>
<dbReference type="SMART" id="SM00228">
    <property type="entry name" value="PDZ"/>
    <property type="match status" value="1"/>
</dbReference>
<dbReference type="STRING" id="1356854.N007_03615"/>
<feature type="compositionally biased region" description="Low complexity" evidence="1">
    <location>
        <begin position="50"/>
        <end position="75"/>
    </location>
</feature>
<dbReference type="Gene3D" id="2.30.42.10">
    <property type="match status" value="1"/>
</dbReference>
<dbReference type="KEGG" id="aaco:K1I37_12190"/>
<dbReference type="OrthoDB" id="9765242at2"/>
<dbReference type="InterPro" id="IPR014219">
    <property type="entry name" value="SpoIVB"/>
</dbReference>
<dbReference type="EMBL" id="CP080467">
    <property type="protein sequence ID" value="UNO47468.1"/>
    <property type="molecule type" value="Genomic_DNA"/>
</dbReference>
<keyword evidence="3" id="KW-0378">Hydrolase</keyword>
<dbReference type="InterPro" id="IPR009003">
    <property type="entry name" value="Peptidase_S1_PA"/>
</dbReference>
<feature type="signal peptide" evidence="2">
    <location>
        <begin position="1"/>
        <end position="29"/>
    </location>
</feature>
<dbReference type="PROSITE" id="PS50106">
    <property type="entry name" value="PDZ"/>
    <property type="match status" value="1"/>
</dbReference>
<dbReference type="AlphaFoldDB" id="T0DC42"/>
<sequence>MAGRLRTIRFIGLLAIAVTCFTPAVQKMASTPTEVNMVSGDTVAVPTDGTHTSNSSSTHFSTQTASSTLTVTSTSPGDTDIFSKHFGMIPWKTHVHAEPAARVIVGGQAVGIRIQSQGPVVVGFRRLTDGSSPCASAHMQVGDRIVSINHQHIETAADLQQALRKQAQAVHLTVVRGNSVKEIQVSFKDPGVHQLGLYVRDRTIGVGTLTFYDPLHHTFGALGHMITDADTGKPVVGRGGLYQAAITGLQPGAAGSPGEKRGTFSSASTPLGHIDVNTPYGVFGSMLQPPARTSVPGVIDVALPEQVHVGPAKLYTVVHGQQVEAFDVQIDNVARQASPATKSMIVRVTDPRLLNETGGIIQGMSGSPLVQDNRLIGAVTHVFVSDPTRGYAVYAMWMLKQTEHLTDNSSSSSVTFIHRRNYAV</sequence>
<keyword evidence="4" id="KW-1185">Reference proteome</keyword>
<dbReference type="InterPro" id="IPR008763">
    <property type="entry name" value="Peptidase_S55"/>
</dbReference>
<evidence type="ECO:0000313" key="4">
    <source>
        <dbReference type="Proteomes" id="UP000829401"/>
    </source>
</evidence>
<dbReference type="eggNOG" id="COG0750">
    <property type="taxonomic scope" value="Bacteria"/>
</dbReference>
<organism evidence="3 4">
    <name type="scientific">Alicyclobacillus acidoterrestris (strain ATCC 49025 / DSM 3922 / CIP 106132 / NCIMB 13137 / GD3B)</name>
    <dbReference type="NCBI Taxonomy" id="1356854"/>
    <lineage>
        <taxon>Bacteria</taxon>
        <taxon>Bacillati</taxon>
        <taxon>Bacillota</taxon>
        <taxon>Bacilli</taxon>
        <taxon>Bacillales</taxon>
        <taxon>Alicyclobacillaceae</taxon>
        <taxon>Alicyclobacillus</taxon>
    </lineage>
</organism>
<name>T0DC42_ALIAG</name>
<dbReference type="SUPFAM" id="SSF50494">
    <property type="entry name" value="Trypsin-like serine proteases"/>
    <property type="match status" value="1"/>
</dbReference>
<feature type="region of interest" description="Disordered" evidence="1">
    <location>
        <begin position="46"/>
        <end position="75"/>
    </location>
</feature>
<dbReference type="GO" id="GO:0016787">
    <property type="term" value="F:hydrolase activity"/>
    <property type="evidence" value="ECO:0007669"/>
    <property type="project" value="UniProtKB-KW"/>
</dbReference>
<dbReference type="Pfam" id="PF17820">
    <property type="entry name" value="PDZ_6"/>
    <property type="match status" value="1"/>
</dbReference>
<dbReference type="RefSeq" id="WP_021295653.1">
    <property type="nucleotide sequence ID" value="NZ_AURB01000101.1"/>
</dbReference>
<dbReference type="PROSITE" id="PS51494">
    <property type="entry name" value="SPOIVB"/>
    <property type="match status" value="1"/>
</dbReference>
<dbReference type="Pfam" id="PF05580">
    <property type="entry name" value="Peptidase_S55"/>
    <property type="match status" value="1"/>
</dbReference>
<dbReference type="NCBIfam" id="TIGR02860">
    <property type="entry name" value="spore_IV_B"/>
    <property type="match status" value="1"/>
</dbReference>
<dbReference type="InterPro" id="IPR041489">
    <property type="entry name" value="PDZ_6"/>
</dbReference>
<reference evidence="4" key="1">
    <citation type="journal article" date="2022" name="G3 (Bethesda)">
        <title>Unveiling the complete genome sequence of Alicyclobacillus acidoterrestris DSM 3922T, a taint-producing strain.</title>
        <authorList>
            <person name="Leonardo I.C."/>
            <person name="Barreto Crespo M.T."/>
            <person name="Gaspar F.B."/>
        </authorList>
    </citation>
    <scope>NUCLEOTIDE SEQUENCE [LARGE SCALE GENOMIC DNA]</scope>
    <source>
        <strain evidence="4">DSM 3922</strain>
    </source>
</reference>
<dbReference type="InterPro" id="IPR001478">
    <property type="entry name" value="PDZ"/>
</dbReference>